<comment type="caution">
    <text evidence="2">The sequence shown here is derived from an EMBL/GenBank/DDBJ whole genome shotgun (WGS) entry which is preliminary data.</text>
</comment>
<evidence type="ECO:0000313" key="3">
    <source>
        <dbReference type="Proteomes" id="UP001206925"/>
    </source>
</evidence>
<name>A0AAD5CME5_AMBAR</name>
<protein>
    <submittedName>
        <fullName evidence="2">Uncharacterized protein</fullName>
    </submittedName>
</protein>
<keyword evidence="3" id="KW-1185">Reference proteome</keyword>
<reference evidence="2" key="1">
    <citation type="submission" date="2022-06" db="EMBL/GenBank/DDBJ databases">
        <title>Uncovering the hologenomic basis of an extraordinary plant invasion.</title>
        <authorList>
            <person name="Bieker V.C."/>
            <person name="Martin M.D."/>
            <person name="Gilbert T."/>
            <person name="Hodgins K."/>
            <person name="Battlay P."/>
            <person name="Petersen B."/>
            <person name="Wilson J."/>
        </authorList>
    </citation>
    <scope>NUCLEOTIDE SEQUENCE</scope>
    <source>
        <strain evidence="2">AA19_3_7</strain>
        <tissue evidence="2">Leaf</tissue>
    </source>
</reference>
<feature type="region of interest" description="Disordered" evidence="1">
    <location>
        <begin position="27"/>
        <end position="55"/>
    </location>
</feature>
<sequence>MSPTTTTLPTTVTYLFLPDDGIMDVSRSPAKSRPTYEGQLDGSFKKPTLSSSPSVAVTTKQKRERQQQFCGEDVAGYMAVVMVMEPWNAVSLGLASLKPVINIYLSSNRRCTSTYGLNFLEAFNTYALKPKPDDEEFNILNHIEEFNLPPGHFTKEESGTNHSFCK</sequence>
<dbReference type="Proteomes" id="UP001206925">
    <property type="component" value="Unassembled WGS sequence"/>
</dbReference>
<evidence type="ECO:0000256" key="1">
    <source>
        <dbReference type="SAM" id="MobiDB-lite"/>
    </source>
</evidence>
<gene>
    <name evidence="2" type="ORF">M8C21_007861</name>
</gene>
<dbReference type="EMBL" id="JAMZMK010007487">
    <property type="protein sequence ID" value="KAI7744616.1"/>
    <property type="molecule type" value="Genomic_DNA"/>
</dbReference>
<dbReference type="AlphaFoldDB" id="A0AAD5CME5"/>
<organism evidence="2 3">
    <name type="scientific">Ambrosia artemisiifolia</name>
    <name type="common">Common ragweed</name>
    <dbReference type="NCBI Taxonomy" id="4212"/>
    <lineage>
        <taxon>Eukaryota</taxon>
        <taxon>Viridiplantae</taxon>
        <taxon>Streptophyta</taxon>
        <taxon>Embryophyta</taxon>
        <taxon>Tracheophyta</taxon>
        <taxon>Spermatophyta</taxon>
        <taxon>Magnoliopsida</taxon>
        <taxon>eudicotyledons</taxon>
        <taxon>Gunneridae</taxon>
        <taxon>Pentapetalae</taxon>
        <taxon>asterids</taxon>
        <taxon>campanulids</taxon>
        <taxon>Asterales</taxon>
        <taxon>Asteraceae</taxon>
        <taxon>Asteroideae</taxon>
        <taxon>Heliantheae alliance</taxon>
        <taxon>Heliantheae</taxon>
        <taxon>Ambrosia</taxon>
    </lineage>
</organism>
<proteinExistence type="predicted"/>
<accession>A0AAD5CME5</accession>
<evidence type="ECO:0000313" key="2">
    <source>
        <dbReference type="EMBL" id="KAI7744616.1"/>
    </source>
</evidence>